<gene>
    <name evidence="2" type="ORF">ABID16_000003</name>
</gene>
<sequence length="91" mass="11121">MSNFIGKAFLAAVIGLGTLAAIPVNASADEIFVVHDRWNRGWHNGYERRYEHRPRYERYDAPRFGFYERPWRRHHQMRCWENRWGRLICER</sequence>
<reference evidence="2 3" key="1">
    <citation type="submission" date="2024-06" db="EMBL/GenBank/DDBJ databases">
        <title>Genomic Encyclopedia of Type Strains, Phase IV (KMG-IV): sequencing the most valuable type-strain genomes for metagenomic binning, comparative biology and taxonomic classification.</title>
        <authorList>
            <person name="Goeker M."/>
        </authorList>
    </citation>
    <scope>NUCLEOTIDE SEQUENCE [LARGE SCALE GENOMIC DNA]</scope>
    <source>
        <strain evidence="2 3">DSM 29780</strain>
    </source>
</reference>
<dbReference type="EMBL" id="JBEPMB010000001">
    <property type="protein sequence ID" value="MET3611698.1"/>
    <property type="molecule type" value="Genomic_DNA"/>
</dbReference>
<keyword evidence="1" id="KW-0732">Signal</keyword>
<name>A0ABV2IT81_9HYPH</name>
<comment type="caution">
    <text evidence="2">The sequence shown here is derived from an EMBL/GenBank/DDBJ whole genome shotgun (WGS) entry which is preliminary data.</text>
</comment>
<protein>
    <submittedName>
        <fullName evidence="2">Uncharacterized protein</fullName>
    </submittedName>
</protein>
<evidence type="ECO:0000313" key="2">
    <source>
        <dbReference type="EMBL" id="MET3611698.1"/>
    </source>
</evidence>
<dbReference type="RefSeq" id="WP_354553805.1">
    <property type="nucleotide sequence ID" value="NZ_JBEPMB010000001.1"/>
</dbReference>
<feature type="chain" id="PRO_5046160983" evidence="1">
    <location>
        <begin position="29"/>
        <end position="91"/>
    </location>
</feature>
<dbReference type="Proteomes" id="UP001549047">
    <property type="component" value="Unassembled WGS sequence"/>
</dbReference>
<feature type="signal peptide" evidence="1">
    <location>
        <begin position="1"/>
        <end position="28"/>
    </location>
</feature>
<keyword evidence="3" id="KW-1185">Reference proteome</keyword>
<evidence type="ECO:0000313" key="3">
    <source>
        <dbReference type="Proteomes" id="UP001549047"/>
    </source>
</evidence>
<evidence type="ECO:0000256" key="1">
    <source>
        <dbReference type="SAM" id="SignalP"/>
    </source>
</evidence>
<organism evidence="2 3">
    <name type="scientific">Rhizobium aquaticum</name>
    <dbReference type="NCBI Taxonomy" id="1549636"/>
    <lineage>
        <taxon>Bacteria</taxon>
        <taxon>Pseudomonadati</taxon>
        <taxon>Pseudomonadota</taxon>
        <taxon>Alphaproteobacteria</taxon>
        <taxon>Hyphomicrobiales</taxon>
        <taxon>Rhizobiaceae</taxon>
        <taxon>Rhizobium/Agrobacterium group</taxon>
        <taxon>Rhizobium</taxon>
    </lineage>
</organism>
<proteinExistence type="predicted"/>
<accession>A0ABV2IT81</accession>